<dbReference type="RefSeq" id="WP_034528534.1">
    <property type="nucleotide sequence ID" value="NZ_BBAZ01000022.1"/>
</dbReference>
<dbReference type="SUPFAM" id="SSF48317">
    <property type="entry name" value="Acid phosphatase/Vanadium-dependent haloperoxidase"/>
    <property type="match status" value="1"/>
</dbReference>
<feature type="transmembrane region" description="Helical" evidence="1">
    <location>
        <begin position="157"/>
        <end position="176"/>
    </location>
</feature>
<evidence type="ECO:0000313" key="3">
    <source>
        <dbReference type="EMBL" id="GAK48263.1"/>
    </source>
</evidence>
<reference evidence="3" key="1">
    <citation type="journal article" date="2014" name="Genome Announc.">
        <title>Draft Genome Sequence of Lactobacillus oryzae Strain SG293T.</title>
        <authorList>
            <person name="Tanizawa Y."/>
            <person name="Fujisawa T."/>
            <person name="Mochizuki T."/>
            <person name="Kaminuma E."/>
            <person name="Nakamura Y."/>
            <person name="Tohno M."/>
        </authorList>
    </citation>
    <scope>NUCLEOTIDE SEQUENCE [LARGE SCALE GENOMIC DNA]</scope>
    <source>
        <strain evidence="3">SG293</strain>
    </source>
</reference>
<feature type="transmembrane region" description="Helical" evidence="1">
    <location>
        <begin position="87"/>
        <end position="105"/>
    </location>
</feature>
<dbReference type="InterPro" id="IPR036938">
    <property type="entry name" value="PAP2/HPO_sf"/>
</dbReference>
<evidence type="ECO:0000259" key="2">
    <source>
        <dbReference type="SMART" id="SM00014"/>
    </source>
</evidence>
<dbReference type="SMART" id="SM00014">
    <property type="entry name" value="acidPPc"/>
    <property type="match status" value="1"/>
</dbReference>
<comment type="caution">
    <text evidence="3">The sequence shown here is derived from an EMBL/GenBank/DDBJ whole genome shotgun (WGS) entry which is preliminary data.</text>
</comment>
<organism evidence="3 4">
    <name type="scientific">Secundilactobacillus oryzae JCM 18671</name>
    <dbReference type="NCBI Taxonomy" id="1291743"/>
    <lineage>
        <taxon>Bacteria</taxon>
        <taxon>Bacillati</taxon>
        <taxon>Bacillota</taxon>
        <taxon>Bacilli</taxon>
        <taxon>Lactobacillales</taxon>
        <taxon>Lactobacillaceae</taxon>
        <taxon>Secundilactobacillus</taxon>
    </lineage>
</organism>
<dbReference type="PANTHER" id="PTHR14969:SF13">
    <property type="entry name" value="AT30094P"/>
    <property type="match status" value="1"/>
</dbReference>
<dbReference type="Gene3D" id="1.20.144.10">
    <property type="entry name" value="Phosphatidic acid phosphatase type 2/haloperoxidase"/>
    <property type="match status" value="2"/>
</dbReference>
<dbReference type="CDD" id="cd03392">
    <property type="entry name" value="PAP2_like_2"/>
    <property type="match status" value="1"/>
</dbReference>
<sequence length="221" mass="24616">MIVKDLQRLPRFLISLIFLIGLTITVFRGSGIVTLMDSGFQQMIQGTVTTVETQLMTIISAVSSPTMSIVYTLILALILWVIRYRIAAIWALCTLIGGDVIAKLMKDFVHRARPVDHLAVDDGFSFPSGHVFGFFIVVALIWILVMPLIQNQLIGAIIRIVTIVLLLLVVIARIYLSAHFPTDTFGAMLLAYTWLQVAEWLAIGLIPILQKWPLLKDSKVA</sequence>
<dbReference type="STRING" id="1291743.LOSG293_230110"/>
<feature type="transmembrane region" description="Helical" evidence="1">
    <location>
        <begin position="55"/>
        <end position="80"/>
    </location>
</feature>
<evidence type="ECO:0000313" key="4">
    <source>
        <dbReference type="Proteomes" id="UP000028700"/>
    </source>
</evidence>
<feature type="transmembrane region" description="Helical" evidence="1">
    <location>
        <begin position="12"/>
        <end position="35"/>
    </location>
</feature>
<name>A0A081BJP5_9LACO</name>
<dbReference type="eggNOG" id="COG0671">
    <property type="taxonomic scope" value="Bacteria"/>
</dbReference>
<evidence type="ECO:0000256" key="1">
    <source>
        <dbReference type="SAM" id="Phobius"/>
    </source>
</evidence>
<protein>
    <submittedName>
        <fullName evidence="3">Membrane-associated phospholipid phosphatase</fullName>
    </submittedName>
</protein>
<gene>
    <name evidence="3" type="ORF">LOSG293_230110</name>
</gene>
<feature type="domain" description="Phosphatidic acid phosphatase type 2/haloperoxidase" evidence="2">
    <location>
        <begin position="84"/>
        <end position="199"/>
    </location>
</feature>
<dbReference type="Proteomes" id="UP000028700">
    <property type="component" value="Unassembled WGS sequence"/>
</dbReference>
<keyword evidence="1" id="KW-1133">Transmembrane helix</keyword>
<feature type="transmembrane region" description="Helical" evidence="1">
    <location>
        <begin position="125"/>
        <end position="145"/>
    </location>
</feature>
<dbReference type="AlphaFoldDB" id="A0A081BJP5"/>
<dbReference type="PANTHER" id="PTHR14969">
    <property type="entry name" value="SPHINGOSINE-1-PHOSPHATE PHOSPHOHYDROLASE"/>
    <property type="match status" value="1"/>
</dbReference>
<proteinExistence type="predicted"/>
<keyword evidence="4" id="KW-1185">Reference proteome</keyword>
<keyword evidence="1" id="KW-0812">Transmembrane</keyword>
<dbReference type="OrthoDB" id="9789113at2"/>
<dbReference type="Pfam" id="PF01569">
    <property type="entry name" value="PAP2"/>
    <property type="match status" value="1"/>
</dbReference>
<dbReference type="InterPro" id="IPR000326">
    <property type="entry name" value="PAP2/HPO"/>
</dbReference>
<dbReference type="EMBL" id="BBJM01000023">
    <property type="protein sequence ID" value="GAK48263.1"/>
    <property type="molecule type" value="Genomic_DNA"/>
</dbReference>
<keyword evidence="1" id="KW-0472">Membrane</keyword>
<feature type="transmembrane region" description="Helical" evidence="1">
    <location>
        <begin position="188"/>
        <end position="209"/>
    </location>
</feature>
<accession>A0A081BJP5</accession>